<dbReference type="InterPro" id="IPR043129">
    <property type="entry name" value="ATPase_NBD"/>
</dbReference>
<name>A0A194WVG9_MOLSC</name>
<dbReference type="EMBL" id="KQ947425">
    <property type="protein sequence ID" value="KUJ11961.1"/>
    <property type="molecule type" value="Genomic_DNA"/>
</dbReference>
<dbReference type="AlphaFoldDB" id="A0A194WVG9"/>
<dbReference type="GO" id="GO:0005524">
    <property type="term" value="F:ATP binding"/>
    <property type="evidence" value="ECO:0007669"/>
    <property type="project" value="UniProtKB-KW"/>
</dbReference>
<dbReference type="PRINTS" id="PR00301">
    <property type="entry name" value="HEATSHOCK70"/>
</dbReference>
<reference evidence="3 4" key="1">
    <citation type="submission" date="2015-10" db="EMBL/GenBank/DDBJ databases">
        <title>Full genome of DAOMC 229536 Phialocephala scopiformis, a fungal endophyte of spruce producing the potent anti-insectan compound rugulosin.</title>
        <authorList>
            <consortium name="DOE Joint Genome Institute"/>
            <person name="Walker A.K."/>
            <person name="Frasz S.L."/>
            <person name="Seifert K.A."/>
            <person name="Miller J.D."/>
            <person name="Mondo S.J."/>
            <person name="Labutti K."/>
            <person name="Lipzen A."/>
            <person name="Dockter R."/>
            <person name="Kennedy M."/>
            <person name="Grigoriev I.V."/>
            <person name="Spatafora J.W."/>
        </authorList>
    </citation>
    <scope>NUCLEOTIDE SEQUENCE [LARGE SCALE GENOMIC DNA]</scope>
    <source>
        <strain evidence="3 4">CBS 120377</strain>
    </source>
</reference>
<dbReference type="Proteomes" id="UP000070700">
    <property type="component" value="Unassembled WGS sequence"/>
</dbReference>
<protein>
    <submittedName>
        <fullName evidence="3">Actin-like ATPase domain-containing protein</fullName>
    </submittedName>
</protein>
<proteinExistence type="predicted"/>
<evidence type="ECO:0000256" key="2">
    <source>
        <dbReference type="ARBA" id="ARBA00022840"/>
    </source>
</evidence>
<dbReference type="CDD" id="cd10170">
    <property type="entry name" value="ASKHA_NBD_HSP70"/>
    <property type="match status" value="1"/>
</dbReference>
<dbReference type="OrthoDB" id="2963168at2759"/>
<evidence type="ECO:0000256" key="1">
    <source>
        <dbReference type="ARBA" id="ARBA00022741"/>
    </source>
</evidence>
<dbReference type="Gene3D" id="3.30.420.40">
    <property type="match status" value="2"/>
</dbReference>
<organism evidence="3 4">
    <name type="scientific">Mollisia scopiformis</name>
    <name type="common">Conifer needle endophyte fungus</name>
    <name type="synonym">Phialocephala scopiformis</name>
    <dbReference type="NCBI Taxonomy" id="149040"/>
    <lineage>
        <taxon>Eukaryota</taxon>
        <taxon>Fungi</taxon>
        <taxon>Dikarya</taxon>
        <taxon>Ascomycota</taxon>
        <taxon>Pezizomycotina</taxon>
        <taxon>Leotiomycetes</taxon>
        <taxon>Helotiales</taxon>
        <taxon>Mollisiaceae</taxon>
        <taxon>Mollisia</taxon>
    </lineage>
</organism>
<evidence type="ECO:0000313" key="3">
    <source>
        <dbReference type="EMBL" id="KUJ11961.1"/>
    </source>
</evidence>
<evidence type="ECO:0000313" key="4">
    <source>
        <dbReference type="Proteomes" id="UP000070700"/>
    </source>
</evidence>
<keyword evidence="2" id="KW-0067">ATP-binding</keyword>
<dbReference type="Pfam" id="PF00012">
    <property type="entry name" value="HSP70"/>
    <property type="match status" value="1"/>
</dbReference>
<dbReference type="SUPFAM" id="SSF53067">
    <property type="entry name" value="Actin-like ATPase domain"/>
    <property type="match status" value="2"/>
</dbReference>
<dbReference type="STRING" id="149040.A0A194WVG9"/>
<keyword evidence="4" id="KW-1185">Reference proteome</keyword>
<sequence length="563" mass="62549">MDDAFAGMSLGSGQQRKLIIGIDFGTTYSGIAWAETRRPEQQTVVNNWPSSLESKEGKIMDKVPTELRYTAEGKEWGFQIPALEDRHRLFKLGLVGGRLVDPGHETSPESLATDYLTALRDHLMYTLEQKLGTSILRTIPIEYCLTVPAIWSEVAKEKTLEAASRAGLNGLGKILLVSEPEAAAIYTLNSLDTHDLKIDDSFVLCDAGGGTVDLISYTITQLQPKLNIREASPGSGGMCGSTYLNRRFARFLTTKIGQEEGWDAELLAEAMERFDLVIKKQYSDLSSYTIPVPGLANNEGLGIKRGRLLITRAEMRAVFEPVVSQVISLVEQQIVSSSKKIRAVFLVGGFGENSYLKERLRAALGTSIEVIQPPNAWTAVTRGAVLMGLGHTNEDLAAVGVTSRAARKHYGIRLHVKFDPERHDASKKFFDEVDQTDRVAEMQWFIKRGDPVEERKTKRILFQQNFLAEIGPPTETSMDVMCDEISTIAPVHPNENCRTLVTLRADLRSISSEDMESTLTKNADGKWYYLIKGDVEAEYLSASTKYMLLCLGKRYDTITAEYA</sequence>
<gene>
    <name evidence="3" type="ORF">LY89DRAFT_653514</name>
</gene>
<dbReference type="RefSeq" id="XP_018066316.1">
    <property type="nucleotide sequence ID" value="XM_018212255.1"/>
</dbReference>
<dbReference type="InParanoid" id="A0A194WVG9"/>
<dbReference type="PANTHER" id="PTHR14187:SF82">
    <property type="entry name" value="FAMILY CHAPERONE, PUTATIVE (AFU_ORTHOLOGUE AFUA_7G08575)-RELATED"/>
    <property type="match status" value="1"/>
</dbReference>
<dbReference type="InterPro" id="IPR013126">
    <property type="entry name" value="Hsp_70_fam"/>
</dbReference>
<dbReference type="KEGG" id="psco:LY89DRAFT_653514"/>
<accession>A0A194WVG9</accession>
<dbReference type="Gene3D" id="3.90.640.10">
    <property type="entry name" value="Actin, Chain A, domain 4"/>
    <property type="match status" value="1"/>
</dbReference>
<keyword evidence="1" id="KW-0547">Nucleotide-binding</keyword>
<dbReference type="PANTHER" id="PTHR14187">
    <property type="entry name" value="ALPHA KINASE/ELONGATION FACTOR 2 KINASE"/>
    <property type="match status" value="1"/>
</dbReference>
<dbReference type="GO" id="GO:0140662">
    <property type="term" value="F:ATP-dependent protein folding chaperone"/>
    <property type="evidence" value="ECO:0007669"/>
    <property type="project" value="InterPro"/>
</dbReference>
<dbReference type="GeneID" id="28821981"/>